<geneLocation type="plasmid" evidence="1 2">
    <name>pJFP838A</name>
</geneLocation>
<dbReference type="AlphaFoldDB" id="A0A140GS42"/>
<dbReference type="PATRIC" id="fig|1502.177.peg.3646"/>
<organism evidence="1 2">
    <name type="scientific">Clostridium perfringens</name>
    <dbReference type="NCBI Taxonomy" id="1502"/>
    <lineage>
        <taxon>Bacteria</taxon>
        <taxon>Bacillati</taxon>
        <taxon>Bacillota</taxon>
        <taxon>Clostridia</taxon>
        <taxon>Eubacteriales</taxon>
        <taxon>Clostridiaceae</taxon>
        <taxon>Clostridium</taxon>
    </lineage>
</organism>
<evidence type="ECO:0000313" key="1">
    <source>
        <dbReference type="EMBL" id="AMN31351.1"/>
    </source>
</evidence>
<gene>
    <name evidence="1" type="ORF">JFP838_pA0435</name>
</gene>
<evidence type="ECO:0000313" key="2">
    <source>
        <dbReference type="Proteomes" id="UP000070260"/>
    </source>
</evidence>
<dbReference type="RefSeq" id="WP_061429928.1">
    <property type="nucleotide sequence ID" value="NZ_CATNZX010000001.1"/>
</dbReference>
<proteinExistence type="predicted"/>
<keyword evidence="1" id="KW-0614">Plasmid</keyword>
<protein>
    <submittedName>
        <fullName evidence="1">Uncharacterized protein</fullName>
    </submittedName>
</protein>
<name>A0A140GS42_CLOPF</name>
<accession>A0A140GS42</accession>
<reference evidence="1 2" key="1">
    <citation type="journal article" date="2016" name="PLoS ONE">
        <title>Plasmid Characterization and Chromosome Analysis of Two netF+ Clostridium perfringens Isolates Associated with Foal and Canine Necrotizing Enteritis.</title>
        <authorList>
            <person name="Mehdizadeh Gohari I."/>
            <person name="Kropinski A.M."/>
            <person name="Weese S.J."/>
            <person name="Parreira V.R."/>
            <person name="Whitehead A.E."/>
            <person name="Boerlin P."/>
            <person name="Prescott J.F."/>
        </authorList>
    </citation>
    <scope>NUCLEOTIDE SEQUENCE [LARGE SCALE GENOMIC DNA]</scope>
    <source>
        <strain evidence="1 2">JP838</strain>
        <plasmid evidence="2">Plasmid pJFP838A</plasmid>
    </source>
</reference>
<sequence length="81" mass="10256">MNIVRKLLIKKKYKVQLHININMLEKLKEDFQSNNCNQYDLRFWESNLKEMEECLKYFPKYRILYDTYVNYFEEYKAKYHI</sequence>
<dbReference type="Proteomes" id="UP000070260">
    <property type="component" value="Plasmid pJFP838A"/>
</dbReference>
<dbReference type="EMBL" id="CP013615">
    <property type="protein sequence ID" value="AMN31351.1"/>
    <property type="molecule type" value="Genomic_DNA"/>
</dbReference>